<evidence type="ECO:0008006" key="3">
    <source>
        <dbReference type="Google" id="ProtNLM"/>
    </source>
</evidence>
<dbReference type="InterPro" id="IPR010982">
    <property type="entry name" value="Lambda_DNA-bd_dom_sf"/>
</dbReference>
<dbReference type="RefSeq" id="WP_142052916.1">
    <property type="nucleotide sequence ID" value="NZ_VFPA01000001.1"/>
</dbReference>
<evidence type="ECO:0000313" key="2">
    <source>
        <dbReference type="Proteomes" id="UP000315677"/>
    </source>
</evidence>
<reference evidence="1 2" key="1">
    <citation type="submission" date="2019-06" db="EMBL/GenBank/DDBJ databases">
        <title>Sequencing the genomes of 1000 actinobacteria strains.</title>
        <authorList>
            <person name="Klenk H.-P."/>
        </authorList>
    </citation>
    <scope>NUCLEOTIDE SEQUENCE [LARGE SCALE GENOMIC DNA]</scope>
    <source>
        <strain evidence="1 2">DSM 45301</strain>
    </source>
</reference>
<sequence>MRLAHGWTQAITAQEWNRRWPDDPKTFKNISYWENWPSPTGHMPSLLVLDRLAQLYGCAVSDLVAGWGEHAADTAGDGSGPDAATPT</sequence>
<name>A0A543E3F1_9PSEU</name>
<dbReference type="Proteomes" id="UP000315677">
    <property type="component" value="Unassembled WGS sequence"/>
</dbReference>
<dbReference type="AlphaFoldDB" id="A0A543E3F1"/>
<accession>A0A543E3F1</accession>
<keyword evidence="2" id="KW-1185">Reference proteome</keyword>
<dbReference type="EMBL" id="VFPA01000001">
    <property type="protein sequence ID" value="TQM16116.1"/>
    <property type="molecule type" value="Genomic_DNA"/>
</dbReference>
<dbReference type="Gene3D" id="1.10.260.40">
    <property type="entry name" value="lambda repressor-like DNA-binding domains"/>
    <property type="match status" value="1"/>
</dbReference>
<proteinExistence type="predicted"/>
<comment type="caution">
    <text evidence="1">The sequence shown here is derived from an EMBL/GenBank/DDBJ whole genome shotgun (WGS) entry which is preliminary data.</text>
</comment>
<evidence type="ECO:0000313" key="1">
    <source>
        <dbReference type="EMBL" id="TQM16116.1"/>
    </source>
</evidence>
<protein>
    <recommendedName>
        <fullName evidence="3">Helix-turn-helix protein</fullName>
    </recommendedName>
</protein>
<organism evidence="1 2">
    <name type="scientific">Pseudonocardia kunmingensis</name>
    <dbReference type="NCBI Taxonomy" id="630975"/>
    <lineage>
        <taxon>Bacteria</taxon>
        <taxon>Bacillati</taxon>
        <taxon>Actinomycetota</taxon>
        <taxon>Actinomycetes</taxon>
        <taxon>Pseudonocardiales</taxon>
        <taxon>Pseudonocardiaceae</taxon>
        <taxon>Pseudonocardia</taxon>
    </lineage>
</organism>
<dbReference type="GO" id="GO:0003677">
    <property type="term" value="F:DNA binding"/>
    <property type="evidence" value="ECO:0007669"/>
    <property type="project" value="InterPro"/>
</dbReference>
<dbReference type="OrthoDB" id="4526040at2"/>
<gene>
    <name evidence="1" type="ORF">FB558_2919</name>
</gene>